<keyword evidence="2" id="KW-0812">Transmembrane</keyword>
<evidence type="ECO:0000313" key="3">
    <source>
        <dbReference type="EMBL" id="BDU72381.1"/>
    </source>
</evidence>
<keyword evidence="4" id="KW-1185">Reference proteome</keyword>
<proteinExistence type="predicted"/>
<evidence type="ECO:0000256" key="2">
    <source>
        <dbReference type="SAM" id="Phobius"/>
    </source>
</evidence>
<protein>
    <submittedName>
        <fullName evidence="3">Uncharacterized protein</fullName>
    </submittedName>
</protein>
<evidence type="ECO:0000313" key="4">
    <source>
        <dbReference type="Proteomes" id="UP001238179"/>
    </source>
</evidence>
<sequence length="233" mass="25162">MDTNGLSMKTRLIGAAVIAVLVLVIGIWGRSAYLRHQAAVNSDRSNASSIQGSNHAAKGEVHDAQAQRDAAAKQENDAKAPAYDDKVSSLEARNAELQRKLDAARQGQRPANSPGGQGVQSSTDDPSLVERLKLQDELIASQADTIKAQDERYAFTLQRLADRDQELKSVYAARDEYKLSASFYQQAYVQEHAARVAAEGVAKAERLKGRIEGALFGVGADRGLQALGIGRFK</sequence>
<feature type="compositionally biased region" description="Polar residues" evidence="1">
    <location>
        <begin position="45"/>
        <end position="54"/>
    </location>
</feature>
<dbReference type="RefSeq" id="WP_316415282.1">
    <property type="nucleotide sequence ID" value="NZ_AP027080.1"/>
</dbReference>
<keyword evidence="2" id="KW-0472">Membrane</keyword>
<feature type="region of interest" description="Disordered" evidence="1">
    <location>
        <begin position="45"/>
        <end position="88"/>
    </location>
</feature>
<feature type="transmembrane region" description="Helical" evidence="2">
    <location>
        <begin position="12"/>
        <end position="29"/>
    </location>
</feature>
<accession>A0AA48K8J7</accession>
<dbReference type="AlphaFoldDB" id="A0AA48K8J7"/>
<dbReference type="KEGG" id="msil:METEAL_15550"/>
<evidence type="ECO:0000256" key="1">
    <source>
        <dbReference type="SAM" id="MobiDB-lite"/>
    </source>
</evidence>
<feature type="compositionally biased region" description="Basic and acidic residues" evidence="1">
    <location>
        <begin position="57"/>
        <end position="88"/>
    </location>
</feature>
<gene>
    <name evidence="3" type="ORF">METEAL_15550</name>
</gene>
<keyword evidence="2" id="KW-1133">Transmembrane helix</keyword>
<dbReference type="Proteomes" id="UP001238179">
    <property type="component" value="Chromosome"/>
</dbReference>
<organism evidence="3 4">
    <name type="scientific">Mesoterricola silvestris</name>
    <dbReference type="NCBI Taxonomy" id="2927979"/>
    <lineage>
        <taxon>Bacteria</taxon>
        <taxon>Pseudomonadati</taxon>
        <taxon>Acidobacteriota</taxon>
        <taxon>Holophagae</taxon>
        <taxon>Holophagales</taxon>
        <taxon>Holophagaceae</taxon>
        <taxon>Mesoterricola</taxon>
    </lineage>
</organism>
<reference evidence="4" key="1">
    <citation type="journal article" date="2023" name="Int. J. Syst. Evol. Microbiol.">
        <title>Mesoterricola silvestris gen. nov., sp. nov., Mesoterricola sediminis sp. nov., Geothrix oryzae sp. nov., Geothrix edaphica sp. nov., Geothrix rubra sp. nov., and Geothrix limicola sp. nov., six novel members of Acidobacteriota isolated from soils.</title>
        <authorList>
            <person name="Itoh H."/>
            <person name="Sugisawa Y."/>
            <person name="Mise K."/>
            <person name="Xu Z."/>
            <person name="Kuniyasu M."/>
            <person name="Ushijima N."/>
            <person name="Kawano K."/>
            <person name="Kobayashi E."/>
            <person name="Shiratori Y."/>
            <person name="Masuda Y."/>
            <person name="Senoo K."/>
        </authorList>
    </citation>
    <scope>NUCLEOTIDE SEQUENCE [LARGE SCALE GENOMIC DNA]</scope>
    <source>
        <strain evidence="4">W79</strain>
    </source>
</reference>
<name>A0AA48K8J7_9BACT</name>
<dbReference type="EMBL" id="AP027080">
    <property type="protein sequence ID" value="BDU72381.1"/>
    <property type="molecule type" value="Genomic_DNA"/>
</dbReference>
<feature type="region of interest" description="Disordered" evidence="1">
    <location>
        <begin position="100"/>
        <end position="126"/>
    </location>
</feature>